<dbReference type="InterPro" id="IPR036873">
    <property type="entry name" value="Rhodanese-like_dom_sf"/>
</dbReference>
<name>A0A426VDG1_9BURK</name>
<feature type="domain" description="Rhodanese" evidence="3">
    <location>
        <begin position="184"/>
        <end position="297"/>
    </location>
</feature>
<evidence type="ECO:0000313" key="5">
    <source>
        <dbReference type="Proteomes" id="UP000269265"/>
    </source>
</evidence>
<dbReference type="RefSeq" id="WP_125242723.1">
    <property type="nucleotide sequence ID" value="NZ_RSED01000005.1"/>
</dbReference>
<evidence type="ECO:0000259" key="3">
    <source>
        <dbReference type="PROSITE" id="PS50206"/>
    </source>
</evidence>
<evidence type="ECO:0000313" key="4">
    <source>
        <dbReference type="EMBL" id="RRS04905.1"/>
    </source>
</evidence>
<proteinExistence type="predicted"/>
<sequence>MPSSTSPSAPLSPLISAADLAALIQAPDTDLLVLDCRFSLTNPLGGEQAYAQGHIAGAVYAHLDADLSGPKTGQNGRHPLPTHGGFQATLRRWGVTPATRVVAYDESGGMFAARAWWLLRWAGHTAVQVLDGSWVAWRALHNASPEQAPISTEPGTRTPSDMVLASHADHVVSTQQVLDSLVYATPEIHLVDARSPDRYRGENETLDPVGGHIPGAINRFFQLNLSPDGNFKPADQLRAEFTALLGEHPLDTVVHQCGSGVTACHNLLAMEIAGLHGTRLYAGSWSAWCADPDRPVAR</sequence>
<dbReference type="Gene3D" id="3.40.250.10">
    <property type="entry name" value="Rhodanese-like domain"/>
    <property type="match status" value="2"/>
</dbReference>
<accession>A0A426VDG1</accession>
<protein>
    <submittedName>
        <fullName evidence="4">Sulfurtransferase</fullName>
    </submittedName>
</protein>
<dbReference type="EMBL" id="RSED01000005">
    <property type="protein sequence ID" value="RRS04905.1"/>
    <property type="molecule type" value="Genomic_DNA"/>
</dbReference>
<evidence type="ECO:0000256" key="1">
    <source>
        <dbReference type="ARBA" id="ARBA00022679"/>
    </source>
</evidence>
<dbReference type="SMART" id="SM00450">
    <property type="entry name" value="RHOD"/>
    <property type="match status" value="2"/>
</dbReference>
<dbReference type="Proteomes" id="UP000269265">
    <property type="component" value="Unassembled WGS sequence"/>
</dbReference>
<keyword evidence="2" id="KW-0677">Repeat</keyword>
<dbReference type="Pfam" id="PF00581">
    <property type="entry name" value="Rhodanese"/>
    <property type="match status" value="2"/>
</dbReference>
<evidence type="ECO:0000256" key="2">
    <source>
        <dbReference type="ARBA" id="ARBA00022737"/>
    </source>
</evidence>
<dbReference type="GO" id="GO:0004792">
    <property type="term" value="F:thiosulfate-cyanide sulfurtransferase activity"/>
    <property type="evidence" value="ECO:0007669"/>
    <property type="project" value="TreeGrafter"/>
</dbReference>
<dbReference type="InterPro" id="IPR045078">
    <property type="entry name" value="TST/MPST-like"/>
</dbReference>
<dbReference type="PROSITE" id="PS50206">
    <property type="entry name" value="RHODANESE_3"/>
    <property type="match status" value="2"/>
</dbReference>
<gene>
    <name evidence="4" type="ORF">EIP75_07990</name>
</gene>
<dbReference type="SUPFAM" id="SSF52821">
    <property type="entry name" value="Rhodanese/Cell cycle control phosphatase"/>
    <property type="match status" value="2"/>
</dbReference>
<keyword evidence="1 4" id="KW-0808">Transferase</keyword>
<organism evidence="4 5">
    <name type="scientific">Aquabacterium soli</name>
    <dbReference type="NCBI Taxonomy" id="2493092"/>
    <lineage>
        <taxon>Bacteria</taxon>
        <taxon>Pseudomonadati</taxon>
        <taxon>Pseudomonadota</taxon>
        <taxon>Betaproteobacteria</taxon>
        <taxon>Burkholderiales</taxon>
        <taxon>Aquabacterium</taxon>
    </lineage>
</organism>
<dbReference type="OrthoDB" id="9781034at2"/>
<dbReference type="CDD" id="cd01448">
    <property type="entry name" value="TST_Repeat_1"/>
    <property type="match status" value="1"/>
</dbReference>
<feature type="domain" description="Rhodanese" evidence="3">
    <location>
        <begin position="27"/>
        <end position="146"/>
    </location>
</feature>
<dbReference type="PANTHER" id="PTHR11364">
    <property type="entry name" value="THIOSULFATE SULFERTANSFERASE"/>
    <property type="match status" value="1"/>
</dbReference>
<dbReference type="PANTHER" id="PTHR11364:SF27">
    <property type="entry name" value="SULFURTRANSFERASE"/>
    <property type="match status" value="1"/>
</dbReference>
<reference evidence="4 5" key="1">
    <citation type="submission" date="2018-12" db="EMBL/GenBank/DDBJ databases">
        <title>The whole draft genome of Aquabacterium sp. SJQ9.</title>
        <authorList>
            <person name="Sun L."/>
            <person name="Gao X."/>
            <person name="Chen W."/>
            <person name="Huang K."/>
        </authorList>
    </citation>
    <scope>NUCLEOTIDE SEQUENCE [LARGE SCALE GENOMIC DNA]</scope>
    <source>
        <strain evidence="4 5">SJQ9</strain>
    </source>
</reference>
<dbReference type="InterPro" id="IPR001763">
    <property type="entry name" value="Rhodanese-like_dom"/>
</dbReference>
<dbReference type="AlphaFoldDB" id="A0A426VDG1"/>
<dbReference type="CDD" id="cd01449">
    <property type="entry name" value="TST_Repeat_2"/>
    <property type="match status" value="1"/>
</dbReference>
<comment type="caution">
    <text evidence="4">The sequence shown here is derived from an EMBL/GenBank/DDBJ whole genome shotgun (WGS) entry which is preliminary data.</text>
</comment>
<keyword evidence="5" id="KW-1185">Reference proteome</keyword>